<organism evidence="16 17">
    <name type="scientific">Photobacterium galatheae</name>
    <dbReference type="NCBI Taxonomy" id="1654360"/>
    <lineage>
        <taxon>Bacteria</taxon>
        <taxon>Pseudomonadati</taxon>
        <taxon>Pseudomonadota</taxon>
        <taxon>Gammaproteobacteria</taxon>
        <taxon>Vibrionales</taxon>
        <taxon>Vibrionaceae</taxon>
        <taxon>Photobacterium</taxon>
    </lineage>
</organism>
<keyword evidence="8" id="KW-0283">Flagellar rotation</keyword>
<comment type="subcellular location">
    <subcellularLocation>
        <location evidence="1">Cell inner membrane</location>
        <topology evidence="1">Multi-pass membrane protein</topology>
    </subcellularLocation>
</comment>
<evidence type="ECO:0000256" key="4">
    <source>
        <dbReference type="ARBA" id="ARBA00022475"/>
    </source>
</evidence>
<feature type="domain" description="Motility protein A N-terminal" evidence="15">
    <location>
        <begin position="5"/>
        <end position="93"/>
    </location>
</feature>
<evidence type="ECO:0000256" key="3">
    <source>
        <dbReference type="ARBA" id="ARBA00022448"/>
    </source>
</evidence>
<feature type="transmembrane region" description="Helical" evidence="13">
    <location>
        <begin position="197"/>
        <end position="220"/>
    </location>
</feature>
<dbReference type="GO" id="GO:0005886">
    <property type="term" value="C:plasma membrane"/>
    <property type="evidence" value="ECO:0007669"/>
    <property type="project" value="UniProtKB-SubCell"/>
</dbReference>
<dbReference type="AlphaFoldDB" id="A0A066RW60"/>
<reference evidence="16 17" key="1">
    <citation type="submission" date="2014-04" db="EMBL/GenBank/DDBJ databases">
        <title>Draft genome sequence of Photobacterium halotolerans S2753: a solonamide, ngercheumicin and holomycin producer.</title>
        <authorList>
            <person name="Machado H.R."/>
            <person name="Gram L."/>
        </authorList>
    </citation>
    <scope>NUCLEOTIDE SEQUENCE [LARGE SCALE GENOMIC DNA]</scope>
    <source>
        <strain evidence="16 17">S2753</strain>
    </source>
</reference>
<proteinExistence type="inferred from homology"/>
<evidence type="ECO:0000313" key="17">
    <source>
        <dbReference type="Proteomes" id="UP000027192"/>
    </source>
</evidence>
<dbReference type="GO" id="GO:0071978">
    <property type="term" value="P:bacterial-type flagellum-dependent swarming motility"/>
    <property type="evidence" value="ECO:0007669"/>
    <property type="project" value="InterPro"/>
</dbReference>
<evidence type="ECO:0000259" key="14">
    <source>
        <dbReference type="Pfam" id="PF01618"/>
    </source>
</evidence>
<evidence type="ECO:0000256" key="6">
    <source>
        <dbReference type="ARBA" id="ARBA00022519"/>
    </source>
</evidence>
<feature type="transmembrane region" description="Helical" evidence="13">
    <location>
        <begin position="171"/>
        <end position="191"/>
    </location>
</feature>
<dbReference type="OrthoDB" id="9782603at2"/>
<evidence type="ECO:0000313" key="16">
    <source>
        <dbReference type="EMBL" id="KDM91613.1"/>
    </source>
</evidence>
<keyword evidence="12 13" id="KW-0472">Membrane</keyword>
<evidence type="ECO:0000256" key="8">
    <source>
        <dbReference type="ARBA" id="ARBA00022779"/>
    </source>
</evidence>
<dbReference type="NCBIfam" id="TIGR03818">
    <property type="entry name" value="MotA1"/>
    <property type="match status" value="1"/>
</dbReference>
<dbReference type="InterPro" id="IPR046786">
    <property type="entry name" value="MotA_N"/>
</dbReference>
<evidence type="ECO:0000256" key="11">
    <source>
        <dbReference type="ARBA" id="ARBA00023065"/>
    </source>
</evidence>
<sequence>MQKFTGAIVIILCVFGGFKWAGGNFSAIWQPAEILIIVGAALGSIIIGNPPHVIREMRIQLRHILKPRKNEQEYYMQLMGLMQLLLETIRNGGFKSLDSHIEDPQNSEIFERYPLVKDDSHLVAFITDNLRLMAMGQMSPHELDTLLEQEIMAIEDDLLLPSRSLHRTAEALPGFGILAAVMGIIITMQVINSEIDVIGVKIAAALVGTFLGIFGCYCVLDPASNAMSQRVKRDMSAFECVRATLVAYVAKKPTLLAIDAGRKNIQLDIKPSFNDMEKWLSEQEA</sequence>
<gene>
    <name evidence="16" type="ORF">EA58_11355</name>
</gene>
<feature type="transmembrane region" description="Helical" evidence="13">
    <location>
        <begin position="34"/>
        <end position="54"/>
    </location>
</feature>
<dbReference type="InterPro" id="IPR002898">
    <property type="entry name" value="MotA_ExbB_proton_chnl"/>
</dbReference>
<evidence type="ECO:0000256" key="2">
    <source>
        <dbReference type="ARBA" id="ARBA00008038"/>
    </source>
</evidence>
<keyword evidence="4" id="KW-1003">Cell membrane</keyword>
<evidence type="ECO:0000256" key="1">
    <source>
        <dbReference type="ARBA" id="ARBA00004429"/>
    </source>
</evidence>
<dbReference type="GO" id="GO:1902600">
    <property type="term" value="P:proton transmembrane transport"/>
    <property type="evidence" value="ECO:0007669"/>
    <property type="project" value="UniProtKB-KW"/>
</dbReference>
<evidence type="ECO:0000256" key="12">
    <source>
        <dbReference type="ARBA" id="ARBA00023136"/>
    </source>
</evidence>
<dbReference type="Proteomes" id="UP000027192">
    <property type="component" value="Unassembled WGS sequence"/>
</dbReference>
<evidence type="ECO:0000256" key="5">
    <source>
        <dbReference type="ARBA" id="ARBA00022500"/>
    </source>
</evidence>
<dbReference type="GO" id="GO:0006935">
    <property type="term" value="P:chemotaxis"/>
    <property type="evidence" value="ECO:0007669"/>
    <property type="project" value="UniProtKB-KW"/>
</dbReference>
<keyword evidence="11" id="KW-0406">Ion transport</keyword>
<dbReference type="InterPro" id="IPR047055">
    <property type="entry name" value="MotA-like"/>
</dbReference>
<keyword evidence="7 13" id="KW-0812">Transmembrane</keyword>
<feature type="domain" description="MotA/TolQ/ExbB proton channel" evidence="14">
    <location>
        <begin position="124"/>
        <end position="239"/>
    </location>
</feature>
<dbReference type="PANTHER" id="PTHR30433">
    <property type="entry name" value="CHEMOTAXIS PROTEIN MOTA"/>
    <property type="match status" value="1"/>
</dbReference>
<evidence type="ECO:0000259" key="15">
    <source>
        <dbReference type="Pfam" id="PF20560"/>
    </source>
</evidence>
<name>A0A066RW60_9GAMM</name>
<dbReference type="InterPro" id="IPR000540">
    <property type="entry name" value="Flag_MotA_CS"/>
</dbReference>
<dbReference type="RefSeq" id="WP_036752359.1">
    <property type="nucleotide sequence ID" value="NZ_JAGSGC010000006.1"/>
</dbReference>
<dbReference type="EMBL" id="JMIB01000021">
    <property type="protein sequence ID" value="KDM91613.1"/>
    <property type="molecule type" value="Genomic_DNA"/>
</dbReference>
<evidence type="ECO:0000256" key="7">
    <source>
        <dbReference type="ARBA" id="ARBA00022692"/>
    </source>
</evidence>
<dbReference type="STRING" id="1654360.EA58_11355"/>
<keyword evidence="6" id="KW-0997">Cell inner membrane</keyword>
<dbReference type="InterPro" id="IPR022522">
    <property type="entry name" value="Flagellar_motor_stator_MotA"/>
</dbReference>
<comment type="similarity">
    <text evidence="2">Belongs to the MotA family.</text>
</comment>
<dbReference type="PANTHER" id="PTHR30433:SF4">
    <property type="entry name" value="MOTILITY PROTEIN A"/>
    <property type="match status" value="1"/>
</dbReference>
<evidence type="ECO:0000256" key="9">
    <source>
        <dbReference type="ARBA" id="ARBA00022781"/>
    </source>
</evidence>
<feature type="transmembrane region" description="Helical" evidence="13">
    <location>
        <begin position="7"/>
        <end position="28"/>
    </location>
</feature>
<dbReference type="Pfam" id="PF20560">
    <property type="entry name" value="MotA_N"/>
    <property type="match status" value="1"/>
</dbReference>
<keyword evidence="3" id="KW-0813">Transport</keyword>
<keyword evidence="17" id="KW-1185">Reference proteome</keyword>
<keyword evidence="5" id="KW-0145">Chemotaxis</keyword>
<dbReference type="Pfam" id="PF01618">
    <property type="entry name" value="MotA_ExbB"/>
    <property type="match status" value="1"/>
</dbReference>
<evidence type="ECO:0000256" key="10">
    <source>
        <dbReference type="ARBA" id="ARBA00022989"/>
    </source>
</evidence>
<keyword evidence="9" id="KW-0375">Hydrogen ion transport</keyword>
<protein>
    <submittedName>
        <fullName evidence="16">Chemotaxis protein</fullName>
    </submittedName>
</protein>
<dbReference type="PROSITE" id="PS01307">
    <property type="entry name" value="MOTA"/>
    <property type="match status" value="1"/>
</dbReference>
<accession>A0A066RW60</accession>
<comment type="caution">
    <text evidence="16">The sequence shown here is derived from an EMBL/GenBank/DDBJ whole genome shotgun (WGS) entry which is preliminary data.</text>
</comment>
<keyword evidence="10 13" id="KW-1133">Transmembrane helix</keyword>
<evidence type="ECO:0000256" key="13">
    <source>
        <dbReference type="SAM" id="Phobius"/>
    </source>
</evidence>